<organism evidence="1 2">
    <name type="scientific">Ameca splendens</name>
    <dbReference type="NCBI Taxonomy" id="208324"/>
    <lineage>
        <taxon>Eukaryota</taxon>
        <taxon>Metazoa</taxon>
        <taxon>Chordata</taxon>
        <taxon>Craniata</taxon>
        <taxon>Vertebrata</taxon>
        <taxon>Euteleostomi</taxon>
        <taxon>Actinopterygii</taxon>
        <taxon>Neopterygii</taxon>
        <taxon>Teleostei</taxon>
        <taxon>Neoteleostei</taxon>
        <taxon>Acanthomorphata</taxon>
        <taxon>Ovalentaria</taxon>
        <taxon>Atherinomorphae</taxon>
        <taxon>Cyprinodontiformes</taxon>
        <taxon>Goodeidae</taxon>
        <taxon>Ameca</taxon>
    </lineage>
</organism>
<accession>A0ABV0ZVC5</accession>
<keyword evidence="2" id="KW-1185">Reference proteome</keyword>
<gene>
    <name evidence="1" type="ORF">AMECASPLE_036173</name>
</gene>
<dbReference type="Proteomes" id="UP001469553">
    <property type="component" value="Unassembled WGS sequence"/>
</dbReference>
<protein>
    <submittedName>
        <fullName evidence="1">Uncharacterized protein</fullName>
    </submittedName>
</protein>
<sequence>MTWTRVRDQLKNRKLLIRPKRGKYEKPLRSTESTKGLLGNKTSVVFHLCRRGLRSVHESSDLLVSDRIPAFKLFLGCAEKKKVTRLRVSVAPDMRLHRPVKHAGNGNESLFSTGFIIPGDVRAATSVELRILNCVAQLVCPPKWITPTNGYPFSDLVSTIAMHFKTYASNNFDYNTSHQLCLYRSNMLQHCNLCSPLLKLGHPVEKACQRQENEQMKLTNSHFTSVKYKFISGLLV</sequence>
<evidence type="ECO:0000313" key="1">
    <source>
        <dbReference type="EMBL" id="MEQ2309213.1"/>
    </source>
</evidence>
<reference evidence="1 2" key="1">
    <citation type="submission" date="2021-06" db="EMBL/GenBank/DDBJ databases">
        <authorList>
            <person name="Palmer J.M."/>
        </authorList>
    </citation>
    <scope>NUCLEOTIDE SEQUENCE [LARGE SCALE GENOMIC DNA]</scope>
    <source>
        <strain evidence="1 2">AS_MEX2019</strain>
        <tissue evidence="1">Muscle</tissue>
    </source>
</reference>
<comment type="caution">
    <text evidence="1">The sequence shown here is derived from an EMBL/GenBank/DDBJ whole genome shotgun (WGS) entry which is preliminary data.</text>
</comment>
<proteinExistence type="predicted"/>
<name>A0ABV0ZVC5_9TELE</name>
<evidence type="ECO:0000313" key="2">
    <source>
        <dbReference type="Proteomes" id="UP001469553"/>
    </source>
</evidence>
<dbReference type="EMBL" id="JAHRIP010071461">
    <property type="protein sequence ID" value="MEQ2309213.1"/>
    <property type="molecule type" value="Genomic_DNA"/>
</dbReference>